<name>A0A9W7D4P4_9STRA</name>
<dbReference type="PANTHER" id="PTHR31569:SF4">
    <property type="entry name" value="SWIM-TYPE DOMAIN-CONTAINING PROTEIN"/>
    <property type="match status" value="1"/>
</dbReference>
<dbReference type="AlphaFoldDB" id="A0A9W7D4P4"/>
<dbReference type="EMBL" id="BSXT01005038">
    <property type="protein sequence ID" value="GMF59440.1"/>
    <property type="molecule type" value="Genomic_DNA"/>
</dbReference>
<comment type="caution">
    <text evidence="1">The sequence shown here is derived from an EMBL/GenBank/DDBJ whole genome shotgun (WGS) entry which is preliminary data.</text>
</comment>
<protein>
    <submittedName>
        <fullName evidence="1">Unnamed protein product</fullName>
    </submittedName>
</protein>
<dbReference type="InterPro" id="IPR052579">
    <property type="entry name" value="Zinc_finger_SWIM"/>
</dbReference>
<dbReference type="PANTHER" id="PTHR31569">
    <property type="entry name" value="SWIM-TYPE DOMAIN-CONTAINING PROTEIN"/>
    <property type="match status" value="1"/>
</dbReference>
<organism evidence="1 2">
    <name type="scientific">Phytophthora fragariaefolia</name>
    <dbReference type="NCBI Taxonomy" id="1490495"/>
    <lineage>
        <taxon>Eukaryota</taxon>
        <taxon>Sar</taxon>
        <taxon>Stramenopiles</taxon>
        <taxon>Oomycota</taxon>
        <taxon>Peronosporomycetes</taxon>
        <taxon>Peronosporales</taxon>
        <taxon>Peronosporaceae</taxon>
        <taxon>Phytophthora</taxon>
    </lineage>
</organism>
<reference evidence="1" key="1">
    <citation type="submission" date="2023-04" db="EMBL/GenBank/DDBJ databases">
        <title>Phytophthora fragariaefolia NBRC 109709.</title>
        <authorList>
            <person name="Ichikawa N."/>
            <person name="Sato H."/>
            <person name="Tonouchi N."/>
        </authorList>
    </citation>
    <scope>NUCLEOTIDE SEQUENCE</scope>
    <source>
        <strain evidence="1">NBRC 109709</strain>
    </source>
</reference>
<sequence length="508" mass="58623">MQRPSFCLKVSQRNDLLIIMTKLLYCTTDADYDTRYEALRQYCEDNKRPAIFSYFEKNWNSCRDMWSNFVRGNFFTAGNTTTNRIESNWNQVKLLLDHKTRIDKTIAGLLLHQITITQQIVSTIGLHNSTSRMPKAVTRFLRGVATRLSTDVFVKLKKEWERLVTLMAGATCNQITSSPSAWKVRCSNQTYTCDDVDWICNGLFYCSHHLPCRHLMHLARKEHGFKRLPTMAIHERWSLSCALDVKEELAAAAASLQLIGQMSKLKSPKLRLPETEPFDYALVWLLYHTPEPIVMDSCGDLFARRAHMGALRTFYDIKARCRSWIEDRSWLEKDWRRLTPTFRLRTTFVTRTNSVLVGFDNIIGSLCRGWLNDSAVDFCMEAIVGSVGQYLLLSTLTGVVETEGLIDFVKRWNQASENPRQLAIDPIEWVETPQQPDYACCGVMVVAQTYRYLTGSLQLQQNNVSKEDVCVMRLKMLWMVMCHSKERQISAYDAANVSKIHQMLLNQL</sequence>
<dbReference type="OrthoDB" id="129454at2759"/>
<keyword evidence="2" id="KW-1185">Reference proteome</keyword>
<gene>
    <name evidence="1" type="ORF">Pfra01_002566900</name>
</gene>
<accession>A0A9W7D4P4</accession>
<evidence type="ECO:0000313" key="2">
    <source>
        <dbReference type="Proteomes" id="UP001165121"/>
    </source>
</evidence>
<proteinExistence type="predicted"/>
<evidence type="ECO:0000313" key="1">
    <source>
        <dbReference type="EMBL" id="GMF59440.1"/>
    </source>
</evidence>
<dbReference type="Proteomes" id="UP001165121">
    <property type="component" value="Unassembled WGS sequence"/>
</dbReference>